<feature type="region of interest" description="Disordered" evidence="8">
    <location>
        <begin position="283"/>
        <end position="308"/>
    </location>
</feature>
<dbReference type="PANTHER" id="PTHR30457">
    <property type="entry name" value="5'-NUCLEOTIDASE SURE"/>
    <property type="match status" value="1"/>
</dbReference>
<evidence type="ECO:0000313" key="10">
    <source>
        <dbReference type="EMBL" id="MBB5898122.1"/>
    </source>
</evidence>
<dbReference type="EMBL" id="JACHIR010000005">
    <property type="protein sequence ID" value="MBB5898122.1"/>
    <property type="molecule type" value="Genomic_DNA"/>
</dbReference>
<keyword evidence="6" id="KW-0547">Nucleotide-binding</keyword>
<evidence type="ECO:0000256" key="3">
    <source>
        <dbReference type="ARBA" id="ARBA00012643"/>
    </source>
</evidence>
<evidence type="ECO:0000256" key="2">
    <source>
        <dbReference type="ARBA" id="ARBA00011062"/>
    </source>
</evidence>
<evidence type="ECO:0000256" key="5">
    <source>
        <dbReference type="ARBA" id="ARBA00022723"/>
    </source>
</evidence>
<evidence type="ECO:0000256" key="7">
    <source>
        <dbReference type="ARBA" id="ARBA00022801"/>
    </source>
</evidence>
<evidence type="ECO:0000256" key="4">
    <source>
        <dbReference type="ARBA" id="ARBA00022490"/>
    </source>
</evidence>
<organism evidence="10 11">
    <name type="scientific">Kutzneria kofuensis</name>
    <dbReference type="NCBI Taxonomy" id="103725"/>
    <lineage>
        <taxon>Bacteria</taxon>
        <taxon>Bacillati</taxon>
        <taxon>Actinomycetota</taxon>
        <taxon>Actinomycetes</taxon>
        <taxon>Pseudonocardiales</taxon>
        <taxon>Pseudonocardiaceae</taxon>
        <taxon>Kutzneria</taxon>
    </lineage>
</organism>
<dbReference type="InterPro" id="IPR002828">
    <property type="entry name" value="SurE-like_Pase/nucleotidase"/>
</dbReference>
<dbReference type="AlphaFoldDB" id="A0A7W9KT62"/>
<keyword evidence="5" id="KW-0479">Metal-binding</keyword>
<dbReference type="GO" id="GO:0000166">
    <property type="term" value="F:nucleotide binding"/>
    <property type="evidence" value="ECO:0007669"/>
    <property type="project" value="UniProtKB-KW"/>
</dbReference>
<dbReference type="PANTHER" id="PTHR30457:SF12">
    <property type="entry name" value="5'_3'-NUCLEOTIDASE SURE"/>
    <property type="match status" value="1"/>
</dbReference>
<evidence type="ECO:0000256" key="8">
    <source>
        <dbReference type="SAM" id="MobiDB-lite"/>
    </source>
</evidence>
<keyword evidence="7 10" id="KW-0378">Hydrolase</keyword>
<dbReference type="GO" id="GO:0046872">
    <property type="term" value="F:metal ion binding"/>
    <property type="evidence" value="ECO:0007669"/>
    <property type="project" value="UniProtKB-KW"/>
</dbReference>
<dbReference type="Proteomes" id="UP000585638">
    <property type="component" value="Unassembled WGS sequence"/>
</dbReference>
<evidence type="ECO:0000256" key="1">
    <source>
        <dbReference type="ARBA" id="ARBA00000815"/>
    </source>
</evidence>
<keyword evidence="11" id="KW-1185">Reference proteome</keyword>
<comment type="similarity">
    <text evidence="2">Belongs to the SurE nucleotidase family.</text>
</comment>
<accession>A0A7W9KT62</accession>
<comment type="caution">
    <text evidence="10">The sequence shown here is derived from an EMBL/GenBank/DDBJ whole genome shotgun (WGS) entry which is preliminary data.</text>
</comment>
<dbReference type="GO" id="GO:0008254">
    <property type="term" value="F:3'-nucleotidase activity"/>
    <property type="evidence" value="ECO:0007669"/>
    <property type="project" value="TreeGrafter"/>
</dbReference>
<evidence type="ECO:0000256" key="6">
    <source>
        <dbReference type="ARBA" id="ARBA00022741"/>
    </source>
</evidence>
<keyword evidence="4" id="KW-0963">Cytoplasm</keyword>
<dbReference type="SUPFAM" id="SSF64167">
    <property type="entry name" value="SurE-like"/>
    <property type="match status" value="1"/>
</dbReference>
<evidence type="ECO:0000259" key="9">
    <source>
        <dbReference type="Pfam" id="PF01975"/>
    </source>
</evidence>
<dbReference type="Gene3D" id="3.40.1210.10">
    <property type="entry name" value="Survival protein SurE-like phosphatase/nucleotidase"/>
    <property type="match status" value="1"/>
</dbReference>
<dbReference type="EC" id="3.1.3.5" evidence="3"/>
<dbReference type="RefSeq" id="WP_184870582.1">
    <property type="nucleotide sequence ID" value="NZ_BAAAWY010000056.1"/>
</dbReference>
<protein>
    <recommendedName>
        <fullName evidence="3">5'-nucleotidase</fullName>
        <ecNumber evidence="3">3.1.3.5</ecNumber>
    </recommendedName>
</protein>
<feature type="domain" description="Survival protein SurE-like phosphatase/nucleotidase" evidence="9">
    <location>
        <begin position="7"/>
        <end position="191"/>
    </location>
</feature>
<dbReference type="InterPro" id="IPR036523">
    <property type="entry name" value="SurE-like_sf"/>
</dbReference>
<dbReference type="GO" id="GO:0004309">
    <property type="term" value="F:exopolyphosphatase activity"/>
    <property type="evidence" value="ECO:0007669"/>
    <property type="project" value="TreeGrafter"/>
</dbReference>
<dbReference type="InterPro" id="IPR030048">
    <property type="entry name" value="SurE"/>
</dbReference>
<sequence length="308" mass="31698">MSAQPLVLVTNDDGIAATGLVSAARAVRAAGARPLVVAPDRDQSGSAMALGEFAGVWVRADEVDWSGHGLAGVPVYQAPAYPATLVTLVANGALGSRPDMVLAGVNHGANTGIGVVHSATVGAALTAGLAGIPALAVSVGRQSKEVRWTLCEQVVAAVVAALALEPVPPGGALNVNLPAAPPTDPAGVAWRPLATFGTSIGRLERRTEPGGATAVRMVFDQTTRELDADGDSGALLRGEVTLTWLALPHAPRPDAGWRGRLLERIRDRWPRGGSPAAEIATGHRLVGSQPRHIPESLQEQPEHAVRSP</sequence>
<gene>
    <name evidence="10" type="ORF">BJ998_009381</name>
</gene>
<dbReference type="GO" id="GO:0008253">
    <property type="term" value="F:5'-nucleotidase activity"/>
    <property type="evidence" value="ECO:0007669"/>
    <property type="project" value="UniProtKB-EC"/>
</dbReference>
<comment type="catalytic activity">
    <reaction evidence="1">
        <text>a ribonucleoside 5'-phosphate + H2O = a ribonucleoside + phosphate</text>
        <dbReference type="Rhea" id="RHEA:12484"/>
        <dbReference type="ChEBI" id="CHEBI:15377"/>
        <dbReference type="ChEBI" id="CHEBI:18254"/>
        <dbReference type="ChEBI" id="CHEBI:43474"/>
        <dbReference type="ChEBI" id="CHEBI:58043"/>
        <dbReference type="EC" id="3.1.3.5"/>
    </reaction>
</comment>
<proteinExistence type="inferred from homology"/>
<evidence type="ECO:0000313" key="11">
    <source>
        <dbReference type="Proteomes" id="UP000585638"/>
    </source>
</evidence>
<name>A0A7W9KT62_9PSEU</name>
<dbReference type="Pfam" id="PF01975">
    <property type="entry name" value="SurE"/>
    <property type="match status" value="1"/>
</dbReference>
<reference evidence="10 11" key="1">
    <citation type="submission" date="2020-08" db="EMBL/GenBank/DDBJ databases">
        <title>Sequencing the genomes of 1000 actinobacteria strains.</title>
        <authorList>
            <person name="Klenk H.-P."/>
        </authorList>
    </citation>
    <scope>NUCLEOTIDE SEQUENCE [LARGE SCALE GENOMIC DNA]</scope>
    <source>
        <strain evidence="10 11">DSM 43851</strain>
    </source>
</reference>